<dbReference type="EMBL" id="CM001888">
    <property type="protein sequence ID" value="EOY19455.1"/>
    <property type="molecule type" value="Genomic_DNA"/>
</dbReference>
<protein>
    <submittedName>
        <fullName evidence="2">Uncharacterized protein</fullName>
    </submittedName>
</protein>
<dbReference type="Proteomes" id="UP000026915">
    <property type="component" value="Chromosome 10"/>
</dbReference>
<feature type="compositionally biased region" description="Low complexity" evidence="1">
    <location>
        <begin position="111"/>
        <end position="125"/>
    </location>
</feature>
<evidence type="ECO:0000256" key="1">
    <source>
        <dbReference type="SAM" id="MobiDB-lite"/>
    </source>
</evidence>
<name>A0A061FQ53_THECC</name>
<dbReference type="HOGENOM" id="CLU_1762061_0_0_1"/>
<dbReference type="AlphaFoldDB" id="A0A061FQ53"/>
<evidence type="ECO:0000313" key="3">
    <source>
        <dbReference type="Proteomes" id="UP000026915"/>
    </source>
</evidence>
<gene>
    <name evidence="2" type="ORF">TCM_044576</name>
</gene>
<sequence length="148" mass="16916">MSRFVPHKIYNISDVVEIFVYFLYDNFIHNLICLQLIILIINSHGNYQLCTTYFRYCIQLIIKDNTAQMSLVAFGWPVENWGIKTGFANYKIFDSADLKDQEWNTTIVATTSKSSTPSPLTLGSSAFKATTEKPEEQLSPTPIKMEMS</sequence>
<feature type="region of interest" description="Disordered" evidence="1">
    <location>
        <begin position="111"/>
        <end position="148"/>
    </location>
</feature>
<organism evidence="2 3">
    <name type="scientific">Theobroma cacao</name>
    <name type="common">Cacao</name>
    <name type="synonym">Cocoa</name>
    <dbReference type="NCBI Taxonomy" id="3641"/>
    <lineage>
        <taxon>Eukaryota</taxon>
        <taxon>Viridiplantae</taxon>
        <taxon>Streptophyta</taxon>
        <taxon>Embryophyta</taxon>
        <taxon>Tracheophyta</taxon>
        <taxon>Spermatophyta</taxon>
        <taxon>Magnoliopsida</taxon>
        <taxon>eudicotyledons</taxon>
        <taxon>Gunneridae</taxon>
        <taxon>Pentapetalae</taxon>
        <taxon>rosids</taxon>
        <taxon>malvids</taxon>
        <taxon>Malvales</taxon>
        <taxon>Malvaceae</taxon>
        <taxon>Byttnerioideae</taxon>
        <taxon>Theobroma</taxon>
    </lineage>
</organism>
<dbReference type="InParanoid" id="A0A061FQ53"/>
<evidence type="ECO:0000313" key="2">
    <source>
        <dbReference type="EMBL" id="EOY19455.1"/>
    </source>
</evidence>
<dbReference type="Gramene" id="EOY19455">
    <property type="protein sequence ID" value="EOY19455"/>
    <property type="gene ID" value="TCM_044576"/>
</dbReference>
<proteinExistence type="predicted"/>
<keyword evidence="3" id="KW-1185">Reference proteome</keyword>
<reference evidence="2 3" key="1">
    <citation type="journal article" date="2013" name="Genome Biol.">
        <title>The genome sequence of the most widely cultivated cacao type and its use to identify candidate genes regulating pod color.</title>
        <authorList>
            <person name="Motamayor J.C."/>
            <person name="Mockaitis K."/>
            <person name="Schmutz J."/>
            <person name="Haiminen N."/>
            <person name="Iii D.L."/>
            <person name="Cornejo O."/>
            <person name="Findley S.D."/>
            <person name="Zheng P."/>
            <person name="Utro F."/>
            <person name="Royaert S."/>
            <person name="Saski C."/>
            <person name="Jenkins J."/>
            <person name="Podicheti R."/>
            <person name="Zhao M."/>
            <person name="Scheffler B.E."/>
            <person name="Stack J.C."/>
            <person name="Feltus F.A."/>
            <person name="Mustiga G.M."/>
            <person name="Amores F."/>
            <person name="Phillips W."/>
            <person name="Marelli J.P."/>
            <person name="May G.D."/>
            <person name="Shapiro H."/>
            <person name="Ma J."/>
            <person name="Bustamante C.D."/>
            <person name="Schnell R.J."/>
            <person name="Main D."/>
            <person name="Gilbert D."/>
            <person name="Parida L."/>
            <person name="Kuhn D.N."/>
        </authorList>
    </citation>
    <scope>NUCLEOTIDE SEQUENCE [LARGE SCALE GENOMIC DNA]</scope>
    <source>
        <strain evidence="3">cv. Matina 1-6</strain>
    </source>
</reference>
<accession>A0A061FQ53</accession>